<organism evidence="1 2">
    <name type="scientific">Phyllobacterium zundukense</name>
    <dbReference type="NCBI Taxonomy" id="1867719"/>
    <lineage>
        <taxon>Bacteria</taxon>
        <taxon>Pseudomonadati</taxon>
        <taxon>Pseudomonadota</taxon>
        <taxon>Alphaproteobacteria</taxon>
        <taxon>Hyphomicrobiales</taxon>
        <taxon>Phyllobacteriaceae</taxon>
        <taxon>Phyllobacterium</taxon>
    </lineage>
</organism>
<proteinExistence type="predicted"/>
<keyword evidence="2" id="KW-1185">Reference proteome</keyword>
<protein>
    <submittedName>
        <fullName evidence="1">Uncharacterized protein</fullName>
    </submittedName>
</protein>
<dbReference type="KEGG" id="pht:BLM14_09250"/>
<dbReference type="AlphaFoldDB" id="A0A2N9W4T1"/>
<dbReference type="Proteomes" id="UP000232163">
    <property type="component" value="Unassembled WGS sequence"/>
</dbReference>
<dbReference type="EMBL" id="MZMT01000003">
    <property type="protein sequence ID" value="PIO46749.1"/>
    <property type="molecule type" value="Genomic_DNA"/>
</dbReference>
<reference evidence="1 2" key="1">
    <citation type="journal article" date="2017" name="Int J Environ Stud">
        <title>Does the Miocene-Pliocene relict legume Oxytropis triphylla form nitrogen-fixing nodules with a combination of bacterial strains?</title>
        <authorList>
            <person name="Safronova V."/>
            <person name="Belimov A."/>
            <person name="Sazanova A."/>
            <person name="Kuznetsova I."/>
            <person name="Popova J."/>
            <person name="Andronov E."/>
            <person name="Verkhozina A."/>
            <person name="Tikhonovich I."/>
        </authorList>
    </citation>
    <scope>NUCLEOTIDE SEQUENCE [LARGE SCALE GENOMIC DNA]</scope>
    <source>
        <strain evidence="1 2">Tri-38</strain>
    </source>
</reference>
<evidence type="ECO:0000313" key="1">
    <source>
        <dbReference type="EMBL" id="PIO46749.1"/>
    </source>
</evidence>
<name>A0A2N9W4T1_9HYPH</name>
<evidence type="ECO:0000313" key="2">
    <source>
        <dbReference type="Proteomes" id="UP000232163"/>
    </source>
</evidence>
<accession>A0A2N9W4T1</accession>
<sequence>MALLRNISTISTIVLTGAVILTASIDRSIADETPTRTELCGKLQLQTQHAINEHAEAKRAAKAKALQKQATRFCAGNKQAQGIRAYAQALKLLGVQPITD</sequence>
<comment type="caution">
    <text evidence="1">The sequence shown here is derived from an EMBL/GenBank/DDBJ whole genome shotgun (WGS) entry which is preliminary data.</text>
</comment>
<dbReference type="RefSeq" id="WP_099999118.1">
    <property type="nucleotide sequence ID" value="NZ_CP017940.1"/>
</dbReference>
<dbReference type="OrthoDB" id="8452992at2"/>
<gene>
    <name evidence="1" type="ORF">B5P45_02825</name>
</gene>